<proteinExistence type="predicted"/>
<organism evidence="2 3">
    <name type="scientific">Allacma fusca</name>
    <dbReference type="NCBI Taxonomy" id="39272"/>
    <lineage>
        <taxon>Eukaryota</taxon>
        <taxon>Metazoa</taxon>
        <taxon>Ecdysozoa</taxon>
        <taxon>Arthropoda</taxon>
        <taxon>Hexapoda</taxon>
        <taxon>Collembola</taxon>
        <taxon>Symphypleona</taxon>
        <taxon>Sminthuridae</taxon>
        <taxon>Allacma</taxon>
    </lineage>
</organism>
<accession>A0A8J2JSX4</accession>
<dbReference type="Proteomes" id="UP000708208">
    <property type="component" value="Unassembled WGS sequence"/>
</dbReference>
<name>A0A8J2JSX4_9HEXA</name>
<feature type="region of interest" description="Disordered" evidence="1">
    <location>
        <begin position="1"/>
        <end position="55"/>
    </location>
</feature>
<evidence type="ECO:0000313" key="3">
    <source>
        <dbReference type="Proteomes" id="UP000708208"/>
    </source>
</evidence>
<dbReference type="AlphaFoldDB" id="A0A8J2JSX4"/>
<gene>
    <name evidence="2" type="ORF">AFUS01_LOCUS12739</name>
</gene>
<evidence type="ECO:0000256" key="1">
    <source>
        <dbReference type="SAM" id="MobiDB-lite"/>
    </source>
</evidence>
<protein>
    <submittedName>
        <fullName evidence="2">Uncharacterized protein</fullName>
    </submittedName>
</protein>
<reference evidence="2" key="1">
    <citation type="submission" date="2021-06" db="EMBL/GenBank/DDBJ databases">
        <authorList>
            <person name="Hodson N. C."/>
            <person name="Mongue J. A."/>
            <person name="Jaron S. K."/>
        </authorList>
    </citation>
    <scope>NUCLEOTIDE SEQUENCE</scope>
</reference>
<feature type="compositionally biased region" description="Low complexity" evidence="1">
    <location>
        <begin position="23"/>
        <end position="44"/>
    </location>
</feature>
<evidence type="ECO:0000313" key="2">
    <source>
        <dbReference type="EMBL" id="CAG7723666.1"/>
    </source>
</evidence>
<comment type="caution">
    <text evidence="2">The sequence shown here is derived from an EMBL/GenBank/DDBJ whole genome shotgun (WGS) entry which is preliminary data.</text>
</comment>
<dbReference type="EMBL" id="CAJVCH010101464">
    <property type="protein sequence ID" value="CAG7723666.1"/>
    <property type="molecule type" value="Genomic_DNA"/>
</dbReference>
<sequence length="80" mass="8483">MLCFRRKNFWGPSHGNRNGGSGSSSLDSTLASSPTNNAPSSAGAPGQGKNGLKSGRIEMEELFPADYYNEAGLYCTSEHL</sequence>
<keyword evidence="3" id="KW-1185">Reference proteome</keyword>